<organism evidence="2 3">
    <name type="scientific">Trinickia dabaoshanensis</name>
    <dbReference type="NCBI Taxonomy" id="564714"/>
    <lineage>
        <taxon>Bacteria</taxon>
        <taxon>Pseudomonadati</taxon>
        <taxon>Pseudomonadota</taxon>
        <taxon>Betaproteobacteria</taxon>
        <taxon>Burkholderiales</taxon>
        <taxon>Burkholderiaceae</taxon>
        <taxon>Trinickia</taxon>
    </lineage>
</organism>
<reference evidence="2 3" key="1">
    <citation type="submission" date="2018-01" db="EMBL/GenBank/DDBJ databases">
        <title>Whole genome analyses suggest that Burkholderia sensu lato contains two further novel genera in the rhizoxinica-symbiotica group Mycetohabitans gen. nov., and Trinickia gen. nov.: implications for the evolution of diazotrophy and nodulation in the Burkholderiaceae.</title>
        <authorList>
            <person name="Estrada-de los Santos P."/>
            <person name="Palmer M."/>
            <person name="Chavez-Ramirez B."/>
            <person name="Beukes C."/>
            <person name="Steenkamp E.T."/>
            <person name="Hirsch A.M."/>
            <person name="Manyaka P."/>
            <person name="Maluk M."/>
            <person name="Lafos M."/>
            <person name="Crook M."/>
            <person name="Gross E."/>
            <person name="Simon M.F."/>
            <person name="Bueno dos Reis Junior F."/>
            <person name="Poole P.S."/>
            <person name="Venter S.N."/>
            <person name="James E.K."/>
        </authorList>
    </citation>
    <scope>NUCLEOTIDE SEQUENCE [LARGE SCALE GENOMIC DNA]</scope>
    <source>
        <strain evidence="2 3">GIMN1.004</strain>
    </source>
</reference>
<keyword evidence="1" id="KW-0812">Transmembrane</keyword>
<evidence type="ECO:0000313" key="2">
    <source>
        <dbReference type="EMBL" id="PMS22644.1"/>
    </source>
</evidence>
<feature type="transmembrane region" description="Helical" evidence="1">
    <location>
        <begin position="36"/>
        <end position="55"/>
    </location>
</feature>
<evidence type="ECO:0000256" key="1">
    <source>
        <dbReference type="SAM" id="Phobius"/>
    </source>
</evidence>
<gene>
    <name evidence="2" type="ORF">C0Z18_04865</name>
</gene>
<dbReference type="EMBL" id="PNYA01000003">
    <property type="protein sequence ID" value="PMS22644.1"/>
    <property type="molecule type" value="Genomic_DNA"/>
</dbReference>
<keyword evidence="3" id="KW-1185">Reference proteome</keyword>
<keyword evidence="1" id="KW-0472">Membrane</keyword>
<proteinExistence type="predicted"/>
<accession>A0A2N7VZR3</accession>
<keyword evidence="1" id="KW-1133">Transmembrane helix</keyword>
<comment type="caution">
    <text evidence="2">The sequence shown here is derived from an EMBL/GenBank/DDBJ whole genome shotgun (WGS) entry which is preliminary data.</text>
</comment>
<dbReference type="AlphaFoldDB" id="A0A2N7VZR3"/>
<protein>
    <submittedName>
        <fullName evidence="2">Uncharacterized protein</fullName>
    </submittedName>
</protein>
<sequence length="64" mass="7384">MYWMPYRVIPLFALLALCTCLIYIPAVRKAGFSGWWAVASIIPVVGIVLLWIFAFTRWPAQPER</sequence>
<evidence type="ECO:0000313" key="3">
    <source>
        <dbReference type="Proteomes" id="UP000235616"/>
    </source>
</evidence>
<dbReference type="Proteomes" id="UP000235616">
    <property type="component" value="Unassembled WGS sequence"/>
</dbReference>
<name>A0A2N7VZR3_9BURK</name>